<protein>
    <recommendedName>
        <fullName evidence="4">Peptidase</fullName>
    </recommendedName>
</protein>
<sequence length="60" mass="6151">MYKMPGAGVGVAGGGVGTLAATGADVGWWLAVGVLLVLLGTVALIAVHRRNRRLSQAREH</sequence>
<evidence type="ECO:0000256" key="1">
    <source>
        <dbReference type="SAM" id="Phobius"/>
    </source>
</evidence>
<keyword evidence="1" id="KW-1133">Transmembrane helix</keyword>
<dbReference type="NCBIfam" id="TIGR01167">
    <property type="entry name" value="LPXTG_anchor"/>
    <property type="match status" value="1"/>
</dbReference>
<organism evidence="2 3">
    <name type="scientific">Amycolatopsis camponoti</name>
    <dbReference type="NCBI Taxonomy" id="2606593"/>
    <lineage>
        <taxon>Bacteria</taxon>
        <taxon>Bacillati</taxon>
        <taxon>Actinomycetota</taxon>
        <taxon>Actinomycetes</taxon>
        <taxon>Pseudonocardiales</taxon>
        <taxon>Pseudonocardiaceae</taxon>
        <taxon>Amycolatopsis</taxon>
    </lineage>
</organism>
<feature type="transmembrane region" description="Helical" evidence="1">
    <location>
        <begin position="26"/>
        <end position="47"/>
    </location>
</feature>
<gene>
    <name evidence="2" type="ORF">AA23TX_09148</name>
</gene>
<evidence type="ECO:0000313" key="2">
    <source>
        <dbReference type="EMBL" id="VVJ24278.1"/>
    </source>
</evidence>
<evidence type="ECO:0000313" key="3">
    <source>
        <dbReference type="Proteomes" id="UP000399805"/>
    </source>
</evidence>
<keyword evidence="1" id="KW-0812">Transmembrane</keyword>
<accession>A0A6I8M8L4</accession>
<dbReference type="RefSeq" id="WP_155548917.1">
    <property type="nucleotide sequence ID" value="NZ_CABVGP010000003.1"/>
</dbReference>
<keyword evidence="3" id="KW-1185">Reference proteome</keyword>
<keyword evidence="1" id="KW-0472">Membrane</keyword>
<dbReference type="AlphaFoldDB" id="A0A6I8M8L4"/>
<name>A0A6I8M8L4_9PSEU</name>
<reference evidence="2 3" key="1">
    <citation type="submission" date="2019-09" db="EMBL/GenBank/DDBJ databases">
        <authorList>
            <person name="Leyn A S."/>
        </authorList>
    </citation>
    <scope>NUCLEOTIDE SEQUENCE [LARGE SCALE GENOMIC DNA]</scope>
    <source>
        <strain evidence="2">AA231_1</strain>
    </source>
</reference>
<evidence type="ECO:0008006" key="4">
    <source>
        <dbReference type="Google" id="ProtNLM"/>
    </source>
</evidence>
<dbReference type="EMBL" id="CABVGP010000003">
    <property type="protein sequence ID" value="VVJ24278.1"/>
    <property type="molecule type" value="Genomic_DNA"/>
</dbReference>
<proteinExistence type="predicted"/>
<dbReference type="Proteomes" id="UP000399805">
    <property type="component" value="Unassembled WGS sequence"/>
</dbReference>